<comment type="caution">
    <text evidence="2">The sequence shown here is derived from an EMBL/GenBank/DDBJ whole genome shotgun (WGS) entry which is preliminary data.</text>
</comment>
<organism evidence="2 3">
    <name type="scientific">Candidatus Nomurabacteria bacterium RIFCSPLOWO2_02_FULL_42_17</name>
    <dbReference type="NCBI Taxonomy" id="1801789"/>
    <lineage>
        <taxon>Bacteria</taxon>
        <taxon>Candidatus Nomuraibacteriota</taxon>
    </lineage>
</organism>
<dbReference type="Proteomes" id="UP000177195">
    <property type="component" value="Unassembled WGS sequence"/>
</dbReference>
<sequence>MLNFQKRKKIEGLLYSPWMLVLMVLLTGFFIYKLAGIVIKSNETNAQKKESLADLNKSQNQKASLIEALEDLETQWGSERAVVDKFRVVKEGEGLIVILNPDKNVENEKNHSKDNSLWNSFRNLFK</sequence>
<gene>
    <name evidence="2" type="ORF">A3I25_00570</name>
</gene>
<proteinExistence type="predicted"/>
<protein>
    <recommendedName>
        <fullName evidence="4">Septum formation initiator</fullName>
    </recommendedName>
</protein>
<dbReference type="AlphaFoldDB" id="A0A1F6XPU8"/>
<keyword evidence="1" id="KW-0812">Transmembrane</keyword>
<feature type="transmembrane region" description="Helical" evidence="1">
    <location>
        <begin position="12"/>
        <end position="32"/>
    </location>
</feature>
<evidence type="ECO:0000313" key="3">
    <source>
        <dbReference type="Proteomes" id="UP000177195"/>
    </source>
</evidence>
<name>A0A1F6XPU8_9BACT</name>
<keyword evidence="1" id="KW-0472">Membrane</keyword>
<keyword evidence="1" id="KW-1133">Transmembrane helix</keyword>
<dbReference type="EMBL" id="MFVN01000044">
    <property type="protein sequence ID" value="OGI96122.1"/>
    <property type="molecule type" value="Genomic_DNA"/>
</dbReference>
<reference evidence="2 3" key="1">
    <citation type="journal article" date="2016" name="Nat. Commun.">
        <title>Thousands of microbial genomes shed light on interconnected biogeochemical processes in an aquifer system.</title>
        <authorList>
            <person name="Anantharaman K."/>
            <person name="Brown C.T."/>
            <person name="Hug L.A."/>
            <person name="Sharon I."/>
            <person name="Castelle C.J."/>
            <person name="Probst A.J."/>
            <person name="Thomas B.C."/>
            <person name="Singh A."/>
            <person name="Wilkins M.J."/>
            <person name="Karaoz U."/>
            <person name="Brodie E.L."/>
            <person name="Williams K.H."/>
            <person name="Hubbard S.S."/>
            <person name="Banfield J.F."/>
        </authorList>
    </citation>
    <scope>NUCLEOTIDE SEQUENCE [LARGE SCALE GENOMIC DNA]</scope>
</reference>
<evidence type="ECO:0000256" key="1">
    <source>
        <dbReference type="SAM" id="Phobius"/>
    </source>
</evidence>
<evidence type="ECO:0008006" key="4">
    <source>
        <dbReference type="Google" id="ProtNLM"/>
    </source>
</evidence>
<evidence type="ECO:0000313" key="2">
    <source>
        <dbReference type="EMBL" id="OGI96122.1"/>
    </source>
</evidence>
<accession>A0A1F6XPU8</accession>